<keyword evidence="3" id="KW-1015">Disulfide bond</keyword>
<feature type="transmembrane region" description="Helical" evidence="4">
    <location>
        <begin position="1213"/>
        <end position="1230"/>
    </location>
</feature>
<evidence type="ECO:0000313" key="6">
    <source>
        <dbReference type="Proteomes" id="UP000688137"/>
    </source>
</evidence>
<evidence type="ECO:0000313" key="5">
    <source>
        <dbReference type="EMBL" id="CAD8118361.1"/>
    </source>
</evidence>
<keyword evidence="1" id="KW-0732">Signal</keyword>
<comment type="caution">
    <text evidence="5">The sequence shown here is derived from an EMBL/GenBank/DDBJ whole genome shotgun (WGS) entry which is preliminary data.</text>
</comment>
<organism evidence="5 6">
    <name type="scientific">Paramecium primaurelia</name>
    <dbReference type="NCBI Taxonomy" id="5886"/>
    <lineage>
        <taxon>Eukaryota</taxon>
        <taxon>Sar</taxon>
        <taxon>Alveolata</taxon>
        <taxon>Ciliophora</taxon>
        <taxon>Intramacronucleata</taxon>
        <taxon>Oligohymenophorea</taxon>
        <taxon>Peniculida</taxon>
        <taxon>Parameciidae</taxon>
        <taxon>Paramecium</taxon>
    </lineage>
</organism>
<evidence type="ECO:0000256" key="3">
    <source>
        <dbReference type="ARBA" id="ARBA00023157"/>
    </source>
</evidence>
<sequence>MAIFITCTYINNASLIKTIIILTMIVSIINRKVVYSKLSGDFLFSDQDWSVYNYDFSLIIVITCGTQNVLCVDNFSRIDNSFLTKTFKLEPHYQVTLTFKFWRIDTWNNKLFEVYADQEKQYSRYYSHSDSTTNICQDTISDSITDISLTFQHTNPSLQVITKGEGSYWGISNFELVIDECPPGCDACNQSQCLDLKLVPITKQWITIDNLTTNTSCMDYRYYWTEGTYMEIEIDLESHIKISSKMRFLVTNANNPILTVKIDDQYVTTTQKLSQRIIFPTSYCHHIQILDVKITDLVHTNPKIKIRIDIVMPQYQVTDGTPFFGSPDFELFITQKKQIYIDQGLPFEGCQLDITKFVEGCAFCVRNECLHCQDGWQYIEQDQKCSPICGDQKIVQNELCDDGNLIPYDGCYQCQYSCPLFCKNCIKGKCIECEQPQNLINGLCLFVCDQFKMTSVQQYTGCFYYVDNFEVNGYYQHTIFNQDNLKYFQNQFLDCNLLQYGIFGFIYNQCKVKNISQCKNQSWNICLECKEGFQLSKSKQQCISVCNDCMIVDFEVCDDGNVIQFDGCYQCQLSCQLECKNCVDQKCLRCIEGWDLIDNYCKPNCGDGITVYTEQCDDGNQQDGDGCYQCQAECPYCEICNYKNKCQLCLEHFHSIENICHPICGDSYIEPGLEECDDGNQIQYDGCYNCQLECDTRCKKCYYGQCKDICLFDELEVDGKCFKFISEDKGIINSNDCSKGCQECVQGECLLCWSNYILLRGLCYEIECGNGIIESLEDCDDGNSINNDGCSNDCKIEQNWNCFSKETQANQCFSSTQVFLEYLNQTKYYQYIQLKFSKKVMLGNNSKIDNFPANNSFKINELSSDEYFINCNPIVPISQNEYKNIQYEFQIYFYYQINNTHIFSIQLNETIMDENEIFLSPTNISVKLKVPKILTRTQLKASKALQKAGYSMMISLSCSGFLMLLLGRFSQIISLLDILQQQQFLKYLNVDYPQNVNIYFESSNFITLQPLLNYLNFPDLSSYIFSKQFQESAGKFKEYQINADFLSNIDSFIFQIFVGCTFCLFLYVYEKYISKLISLKKVFNFIQKLRSKIIKSLFIYLYQYKRKNLEIKRIINKETFIKFICANSQDLMFKVGVFLISNTKSEIRQRVSLLICFLYLGNIILIFLFDFKKHKMIKITQLFQLQHEKLILFKQLSFHFLLTQFQFHYILQSLLISLVNTTYIILILGFKPKIKINKIQLLTILSNEIPITIFSLLNISYDDNFQIYLTLNQQIYIGFAQIGLLIFSLVGPILEIIFECYNQLKQFKQRKSNDEIENKISTNVFILAF</sequence>
<feature type="transmembrane region" description="Helical" evidence="4">
    <location>
        <begin position="1273"/>
        <end position="1298"/>
    </location>
</feature>
<reference evidence="5" key="1">
    <citation type="submission" date="2021-01" db="EMBL/GenBank/DDBJ databases">
        <authorList>
            <consortium name="Genoscope - CEA"/>
            <person name="William W."/>
        </authorList>
    </citation>
    <scope>NUCLEOTIDE SEQUENCE</scope>
</reference>
<dbReference type="Proteomes" id="UP000688137">
    <property type="component" value="Unassembled WGS sequence"/>
</dbReference>
<name>A0A8S1QS25_PARPR</name>
<keyword evidence="2" id="KW-0677">Repeat</keyword>
<evidence type="ECO:0000256" key="1">
    <source>
        <dbReference type="ARBA" id="ARBA00022729"/>
    </source>
</evidence>
<proteinExistence type="predicted"/>
<dbReference type="Pfam" id="PF13948">
    <property type="entry name" value="DUF4215"/>
    <property type="match status" value="5"/>
</dbReference>
<dbReference type="InterPro" id="IPR011936">
    <property type="entry name" value="Myxo_disulph_rpt"/>
</dbReference>
<accession>A0A8S1QS25</accession>
<keyword evidence="4" id="KW-1133">Transmembrane helix</keyword>
<feature type="transmembrane region" description="Helical" evidence="4">
    <location>
        <begin position="1151"/>
        <end position="1169"/>
    </location>
</feature>
<keyword evidence="6" id="KW-1185">Reference proteome</keyword>
<evidence type="ECO:0000256" key="2">
    <source>
        <dbReference type="ARBA" id="ARBA00022737"/>
    </source>
</evidence>
<dbReference type="PANTHER" id="PTHR38934:SF6">
    <property type="entry name" value="CHROMOSOME UNDETERMINED SCAFFOLD_176, WHOLE GENOME SHOTGUN SEQUENCE"/>
    <property type="match status" value="1"/>
</dbReference>
<feature type="transmembrane region" description="Helical" evidence="4">
    <location>
        <begin position="1242"/>
        <end position="1261"/>
    </location>
</feature>
<feature type="transmembrane region" description="Helical" evidence="4">
    <location>
        <begin position="1045"/>
        <end position="1069"/>
    </location>
</feature>
<keyword evidence="4" id="KW-0472">Membrane</keyword>
<keyword evidence="4" id="KW-0812">Transmembrane</keyword>
<dbReference type="OMA" id="VANDINQ"/>
<dbReference type="PANTHER" id="PTHR38934">
    <property type="entry name" value="HYPHALLY REGULATED CELL WALL PROTEIN 1"/>
    <property type="match status" value="1"/>
</dbReference>
<dbReference type="NCBIfam" id="TIGR02232">
    <property type="entry name" value="myxo_disulf_rpt"/>
    <property type="match status" value="4"/>
</dbReference>
<gene>
    <name evidence="5" type="ORF">PPRIM_AZ9-3.1.T2350009</name>
</gene>
<dbReference type="EMBL" id="CAJJDM010000244">
    <property type="protein sequence ID" value="CAD8118361.1"/>
    <property type="molecule type" value="Genomic_DNA"/>
</dbReference>
<evidence type="ECO:0000256" key="4">
    <source>
        <dbReference type="SAM" id="Phobius"/>
    </source>
</evidence>
<protein>
    <submittedName>
        <fullName evidence="5">Uncharacterized protein</fullName>
    </submittedName>
</protein>